<feature type="region of interest" description="Disordered" evidence="1">
    <location>
        <begin position="281"/>
        <end position="300"/>
    </location>
</feature>
<dbReference type="Proteomes" id="UP000054018">
    <property type="component" value="Unassembled WGS sequence"/>
</dbReference>
<evidence type="ECO:0000313" key="2">
    <source>
        <dbReference type="EMBL" id="KIK25688.1"/>
    </source>
</evidence>
<sequence>MQSLSVPAVDSPATQGATDGAAVRTHEQILQPHANHVVMYPVSNVRRHAPRPGVTSVSKPRVSSISHFCLTGTERNVPPFLIEDEDAVASRNPPKRSTSPIGGFSTSAKRARIQTRLPSPTSSPLRPRPPPYSTSSPKSVGAYRFGAEDSDPDASWSTFSATRFGKKIPVPGARANKPQNGPNDGIKKSGTFRLPGVGLGRRVKFGGSADASPLPPQDQKRRVITYLPPPLQMPNTEDGGASDKKSDYRDAKRGSHKLDACTRTKDAMIKCHVLLDSEATGGASATTTEHEELDDNDPSTMVPLIDSDDATLVGEEYDLRESSPPVTAPFDIDDVSVRYPQLRTKIKEVRVPFPYDMASPCLCDVSIICRGVRID</sequence>
<reference evidence="2 3" key="1">
    <citation type="submission" date="2014-04" db="EMBL/GenBank/DDBJ databases">
        <authorList>
            <consortium name="DOE Joint Genome Institute"/>
            <person name="Kuo A."/>
            <person name="Kohler A."/>
            <person name="Costa M.D."/>
            <person name="Nagy L.G."/>
            <person name="Floudas D."/>
            <person name="Copeland A."/>
            <person name="Barry K.W."/>
            <person name="Cichocki N."/>
            <person name="Veneault-Fourrey C."/>
            <person name="LaButti K."/>
            <person name="Lindquist E.A."/>
            <person name="Lipzen A."/>
            <person name="Lundell T."/>
            <person name="Morin E."/>
            <person name="Murat C."/>
            <person name="Sun H."/>
            <person name="Tunlid A."/>
            <person name="Henrissat B."/>
            <person name="Grigoriev I.V."/>
            <person name="Hibbett D.S."/>
            <person name="Martin F."/>
            <person name="Nordberg H.P."/>
            <person name="Cantor M.N."/>
            <person name="Hua S.X."/>
        </authorList>
    </citation>
    <scope>NUCLEOTIDE SEQUENCE [LARGE SCALE GENOMIC DNA]</scope>
    <source>
        <strain evidence="2 3">441</strain>
    </source>
</reference>
<dbReference type="EMBL" id="KN833706">
    <property type="protein sequence ID" value="KIK25688.1"/>
    <property type="molecule type" value="Genomic_DNA"/>
</dbReference>
<proteinExistence type="predicted"/>
<keyword evidence="3" id="KW-1185">Reference proteome</keyword>
<feature type="compositionally biased region" description="Basic and acidic residues" evidence="1">
    <location>
        <begin position="241"/>
        <end position="253"/>
    </location>
</feature>
<reference evidence="3" key="2">
    <citation type="submission" date="2015-01" db="EMBL/GenBank/DDBJ databases">
        <title>Evolutionary Origins and Diversification of the Mycorrhizal Mutualists.</title>
        <authorList>
            <consortium name="DOE Joint Genome Institute"/>
            <consortium name="Mycorrhizal Genomics Consortium"/>
            <person name="Kohler A."/>
            <person name="Kuo A."/>
            <person name="Nagy L.G."/>
            <person name="Floudas D."/>
            <person name="Copeland A."/>
            <person name="Barry K.W."/>
            <person name="Cichocki N."/>
            <person name="Veneault-Fourrey C."/>
            <person name="LaButti K."/>
            <person name="Lindquist E.A."/>
            <person name="Lipzen A."/>
            <person name="Lundell T."/>
            <person name="Morin E."/>
            <person name="Murat C."/>
            <person name="Riley R."/>
            <person name="Ohm R."/>
            <person name="Sun H."/>
            <person name="Tunlid A."/>
            <person name="Henrissat B."/>
            <person name="Grigoriev I.V."/>
            <person name="Hibbett D.S."/>
            <person name="Martin F."/>
        </authorList>
    </citation>
    <scope>NUCLEOTIDE SEQUENCE [LARGE SCALE GENOMIC DNA]</scope>
    <source>
        <strain evidence="3">441</strain>
    </source>
</reference>
<dbReference type="OrthoDB" id="3271131at2759"/>
<evidence type="ECO:0000313" key="3">
    <source>
        <dbReference type="Proteomes" id="UP000054018"/>
    </source>
</evidence>
<dbReference type="HOGENOM" id="CLU_737920_0_0_1"/>
<evidence type="ECO:0000256" key="1">
    <source>
        <dbReference type="SAM" id="MobiDB-lite"/>
    </source>
</evidence>
<feature type="region of interest" description="Disordered" evidence="1">
    <location>
        <begin position="85"/>
        <end position="197"/>
    </location>
</feature>
<organism evidence="2 3">
    <name type="scientific">Pisolithus microcarpus 441</name>
    <dbReference type="NCBI Taxonomy" id="765257"/>
    <lineage>
        <taxon>Eukaryota</taxon>
        <taxon>Fungi</taxon>
        <taxon>Dikarya</taxon>
        <taxon>Basidiomycota</taxon>
        <taxon>Agaricomycotina</taxon>
        <taxon>Agaricomycetes</taxon>
        <taxon>Agaricomycetidae</taxon>
        <taxon>Boletales</taxon>
        <taxon>Sclerodermatineae</taxon>
        <taxon>Pisolithaceae</taxon>
        <taxon>Pisolithus</taxon>
    </lineage>
</organism>
<feature type="compositionally biased region" description="Polar residues" evidence="1">
    <location>
        <begin position="95"/>
        <end position="108"/>
    </location>
</feature>
<feature type="compositionally biased region" description="Low complexity" evidence="1">
    <location>
        <begin position="115"/>
        <end position="125"/>
    </location>
</feature>
<protein>
    <submittedName>
        <fullName evidence="2">Uncharacterized protein</fullName>
    </submittedName>
</protein>
<feature type="region of interest" description="Disordered" evidence="1">
    <location>
        <begin position="1"/>
        <end position="20"/>
    </location>
</feature>
<dbReference type="STRING" id="765257.A0A0D0A0R2"/>
<feature type="region of interest" description="Disordered" evidence="1">
    <location>
        <begin position="228"/>
        <end position="253"/>
    </location>
</feature>
<accession>A0A0D0A0R2</accession>
<name>A0A0D0A0R2_9AGAM</name>
<dbReference type="AlphaFoldDB" id="A0A0D0A0R2"/>
<gene>
    <name evidence="2" type="ORF">PISMIDRAFT_333483</name>
</gene>